<evidence type="ECO:0000256" key="7">
    <source>
        <dbReference type="SAM" id="Phobius"/>
    </source>
</evidence>
<dbReference type="Gene3D" id="4.10.240.10">
    <property type="entry name" value="Zn(2)-C6 fungal-type DNA-binding domain"/>
    <property type="match status" value="1"/>
</dbReference>
<dbReference type="PANTHER" id="PTHR47424">
    <property type="entry name" value="REGULATORY PROTEIN GAL4"/>
    <property type="match status" value="1"/>
</dbReference>
<dbReference type="InterPro" id="IPR036864">
    <property type="entry name" value="Zn2-C6_fun-type_DNA-bd_sf"/>
</dbReference>
<keyword evidence="10" id="KW-1185">Reference proteome</keyword>
<evidence type="ECO:0000256" key="3">
    <source>
        <dbReference type="ARBA" id="ARBA00023125"/>
    </source>
</evidence>
<evidence type="ECO:0000256" key="4">
    <source>
        <dbReference type="ARBA" id="ARBA00023163"/>
    </source>
</evidence>
<dbReference type="CDD" id="cd00067">
    <property type="entry name" value="GAL4"/>
    <property type="match status" value="1"/>
</dbReference>
<dbReference type="PROSITE" id="PS00463">
    <property type="entry name" value="ZN2_CY6_FUNGAL_1"/>
    <property type="match status" value="1"/>
</dbReference>
<evidence type="ECO:0000313" key="9">
    <source>
        <dbReference type="EMBL" id="KAF2146915.1"/>
    </source>
</evidence>
<keyword evidence="7" id="KW-0812">Transmembrane</keyword>
<dbReference type="Proteomes" id="UP000799438">
    <property type="component" value="Unassembled WGS sequence"/>
</dbReference>
<protein>
    <recommendedName>
        <fullName evidence="8">Zn(2)-C6 fungal-type domain-containing protein</fullName>
    </recommendedName>
</protein>
<dbReference type="SUPFAM" id="SSF57701">
    <property type="entry name" value="Zn2/Cys6 DNA-binding domain"/>
    <property type="match status" value="1"/>
</dbReference>
<proteinExistence type="predicted"/>
<keyword evidence="7" id="KW-1133">Transmembrane helix</keyword>
<evidence type="ECO:0000313" key="10">
    <source>
        <dbReference type="Proteomes" id="UP000799438"/>
    </source>
</evidence>
<dbReference type="GO" id="GO:0006351">
    <property type="term" value="P:DNA-templated transcription"/>
    <property type="evidence" value="ECO:0007669"/>
    <property type="project" value="InterPro"/>
</dbReference>
<evidence type="ECO:0000256" key="2">
    <source>
        <dbReference type="ARBA" id="ARBA00023015"/>
    </source>
</evidence>
<keyword evidence="4" id="KW-0804">Transcription</keyword>
<dbReference type="PROSITE" id="PS50048">
    <property type="entry name" value="ZN2_CY6_FUNGAL_2"/>
    <property type="match status" value="1"/>
</dbReference>
<dbReference type="SMART" id="SM00066">
    <property type="entry name" value="GAL4"/>
    <property type="match status" value="1"/>
</dbReference>
<accession>A0A6A6BUG8</accession>
<dbReference type="PANTHER" id="PTHR47424:SF3">
    <property type="entry name" value="REGULATORY PROTEIN GAL4"/>
    <property type="match status" value="1"/>
</dbReference>
<keyword evidence="2" id="KW-0805">Transcription regulation</keyword>
<evidence type="ECO:0000256" key="1">
    <source>
        <dbReference type="ARBA" id="ARBA00022723"/>
    </source>
</evidence>
<reference evidence="9" key="1">
    <citation type="journal article" date="2020" name="Stud. Mycol.">
        <title>101 Dothideomycetes genomes: a test case for predicting lifestyles and emergence of pathogens.</title>
        <authorList>
            <person name="Haridas S."/>
            <person name="Albert R."/>
            <person name="Binder M."/>
            <person name="Bloem J."/>
            <person name="Labutti K."/>
            <person name="Salamov A."/>
            <person name="Andreopoulos B."/>
            <person name="Baker S."/>
            <person name="Barry K."/>
            <person name="Bills G."/>
            <person name="Bluhm B."/>
            <person name="Cannon C."/>
            <person name="Castanera R."/>
            <person name="Culley D."/>
            <person name="Daum C."/>
            <person name="Ezra D."/>
            <person name="Gonzalez J."/>
            <person name="Henrissat B."/>
            <person name="Kuo A."/>
            <person name="Liang C."/>
            <person name="Lipzen A."/>
            <person name="Lutzoni F."/>
            <person name="Magnuson J."/>
            <person name="Mondo S."/>
            <person name="Nolan M."/>
            <person name="Ohm R."/>
            <person name="Pangilinan J."/>
            <person name="Park H.-J."/>
            <person name="Ramirez L."/>
            <person name="Alfaro M."/>
            <person name="Sun H."/>
            <person name="Tritt A."/>
            <person name="Yoshinaga Y."/>
            <person name="Zwiers L.-H."/>
            <person name="Turgeon B."/>
            <person name="Goodwin S."/>
            <person name="Spatafora J."/>
            <person name="Crous P."/>
            <person name="Grigoriev I."/>
        </authorList>
    </citation>
    <scope>NUCLEOTIDE SEQUENCE</scope>
    <source>
        <strain evidence="9">CBS 121167</strain>
    </source>
</reference>
<dbReference type="RefSeq" id="XP_033402623.1">
    <property type="nucleotide sequence ID" value="XM_033547065.1"/>
</dbReference>
<keyword evidence="7" id="KW-0472">Membrane</keyword>
<dbReference type="Pfam" id="PF00172">
    <property type="entry name" value="Zn_clus"/>
    <property type="match status" value="1"/>
</dbReference>
<dbReference type="GO" id="GO:0000435">
    <property type="term" value="P:positive regulation of transcription from RNA polymerase II promoter by galactose"/>
    <property type="evidence" value="ECO:0007669"/>
    <property type="project" value="TreeGrafter"/>
</dbReference>
<dbReference type="GO" id="GO:0008270">
    <property type="term" value="F:zinc ion binding"/>
    <property type="evidence" value="ECO:0007669"/>
    <property type="project" value="InterPro"/>
</dbReference>
<dbReference type="OrthoDB" id="3364175at2759"/>
<dbReference type="InterPro" id="IPR007219">
    <property type="entry name" value="XnlR_reg_dom"/>
</dbReference>
<feature type="transmembrane region" description="Helical" evidence="7">
    <location>
        <begin position="529"/>
        <end position="550"/>
    </location>
</feature>
<dbReference type="GO" id="GO:0005634">
    <property type="term" value="C:nucleus"/>
    <property type="evidence" value="ECO:0007669"/>
    <property type="project" value="TreeGrafter"/>
</dbReference>
<keyword evidence="1" id="KW-0479">Metal-binding</keyword>
<keyword evidence="3" id="KW-0238">DNA-binding</keyword>
<feature type="compositionally biased region" description="Polar residues" evidence="6">
    <location>
        <begin position="13"/>
        <end position="24"/>
    </location>
</feature>
<dbReference type="CDD" id="cd12148">
    <property type="entry name" value="fungal_TF_MHR"/>
    <property type="match status" value="1"/>
</dbReference>
<dbReference type="AlphaFoldDB" id="A0A6A6BUG8"/>
<sequence>MPSSSIVPPPSRKMSNPGSSTRRTNACDECKRRKVRCNSLDPCRNCSKDGKTCIYSSPLHIIRILEKRLNHCEKLLGRVEMVWRAYVPDVTLQDALQGMPLQEAPASTSLPLIPTQNFGETEPLSADDLEFDESHGFSDLVDGMASLTMVPHHAGYMGNESGSTALKFLNELSASTPRPSTARKANGAETDALAALTRPPELNRLLDDYFAQYHPAYPILHEPTFRAQIAGAVAKPRDGSWPLLYHIVLAIGSFVGASSSHRQDIQLYQAARTHLTAEILEKGSLPLVQALTLMGNYLQKRNKPNAGFNILGIAVNMALAIGLHREFHPSKTTPFVMEVRRRTWWTLFIFEAGARLTLGRPVVSLSGVTVELPANIHDTDLAVDIDSLPAPQNEPTVTSCLRAQVGLAKIANTAHIKLHSTCNLRSSEVLQFDAEVRNWLASLPYYLASGSQWTSNAKMVLLWRSSHLRIILCRPFLFAAIRARSLLDIQTVDGRYASNPVSICVSTAYECIVSICDSWASNPQRNRGIAWYAAYWLTTAAVVLATCLIYDTTHALADQWRVELNRTLTTLTELGDYYDMALKARDILGGYVEGFLTHSSTAELSAQNTVEQILETIGARSEPLELMGVPGFDDFAMDLFATNFDAGDM</sequence>
<organism evidence="9 10">
    <name type="scientific">Aplosporella prunicola CBS 121167</name>
    <dbReference type="NCBI Taxonomy" id="1176127"/>
    <lineage>
        <taxon>Eukaryota</taxon>
        <taxon>Fungi</taxon>
        <taxon>Dikarya</taxon>
        <taxon>Ascomycota</taxon>
        <taxon>Pezizomycotina</taxon>
        <taxon>Dothideomycetes</taxon>
        <taxon>Dothideomycetes incertae sedis</taxon>
        <taxon>Botryosphaeriales</taxon>
        <taxon>Aplosporellaceae</taxon>
        <taxon>Aplosporella</taxon>
    </lineage>
</organism>
<dbReference type="GO" id="GO:0000978">
    <property type="term" value="F:RNA polymerase II cis-regulatory region sequence-specific DNA binding"/>
    <property type="evidence" value="ECO:0007669"/>
    <property type="project" value="TreeGrafter"/>
</dbReference>
<feature type="region of interest" description="Disordered" evidence="6">
    <location>
        <begin position="1"/>
        <end position="25"/>
    </location>
</feature>
<evidence type="ECO:0000256" key="5">
    <source>
        <dbReference type="ARBA" id="ARBA00023242"/>
    </source>
</evidence>
<dbReference type="GeneID" id="54304572"/>
<dbReference type="Pfam" id="PF04082">
    <property type="entry name" value="Fungal_trans"/>
    <property type="match status" value="1"/>
</dbReference>
<dbReference type="GO" id="GO:0000981">
    <property type="term" value="F:DNA-binding transcription factor activity, RNA polymerase II-specific"/>
    <property type="evidence" value="ECO:0007669"/>
    <property type="project" value="InterPro"/>
</dbReference>
<evidence type="ECO:0000256" key="6">
    <source>
        <dbReference type="SAM" id="MobiDB-lite"/>
    </source>
</evidence>
<name>A0A6A6BUG8_9PEZI</name>
<evidence type="ECO:0000259" key="8">
    <source>
        <dbReference type="PROSITE" id="PS50048"/>
    </source>
</evidence>
<gene>
    <name evidence="9" type="ORF">K452DRAFT_72672</name>
</gene>
<keyword evidence="5" id="KW-0539">Nucleus</keyword>
<dbReference type="EMBL" id="ML995475">
    <property type="protein sequence ID" value="KAF2146915.1"/>
    <property type="molecule type" value="Genomic_DNA"/>
</dbReference>
<dbReference type="SMART" id="SM00906">
    <property type="entry name" value="Fungal_trans"/>
    <property type="match status" value="1"/>
</dbReference>
<feature type="domain" description="Zn(2)-C6 fungal-type" evidence="8">
    <location>
        <begin position="26"/>
        <end position="55"/>
    </location>
</feature>
<dbReference type="InterPro" id="IPR051127">
    <property type="entry name" value="Fungal_SecMet_Regulators"/>
</dbReference>
<dbReference type="InterPro" id="IPR001138">
    <property type="entry name" value="Zn2Cys6_DnaBD"/>
</dbReference>